<evidence type="ECO:0000313" key="3">
    <source>
        <dbReference type="Proteomes" id="UP000053789"/>
    </source>
</evidence>
<keyword evidence="3" id="KW-1185">Reference proteome</keyword>
<dbReference type="OrthoDB" id="5389929at2759"/>
<dbReference type="InterPro" id="IPR056125">
    <property type="entry name" value="DUF7708"/>
</dbReference>
<dbReference type="HOGENOM" id="CLU_028429_0_0_1"/>
<dbReference type="Pfam" id="PF24809">
    <property type="entry name" value="DUF7708"/>
    <property type="match status" value="1"/>
</dbReference>
<sequence length="540" mass="62785">MSTLWLTVPSCSRRIIESSENEQTRFKQIVGTSKNFSETEKNAVNINSVTEFYAFWEKTVEARENFEDGHEKGCGLWSKNYQSAASVARSFMKDFSPIVEVVKNFAAPYGGMAIGTISVLFTVAASKNEMEMSLASAISEINNRLPGLNLYRHIYNDNHELDIKLQGRIVAAYEIFIQFCIEATRYYKRSGFRRWFRALGSPSYLYEKVTETQKVILEIRRICDELLDKNIHLIKQLNLDQKATILRLEDEVNQLRKAQDNHILHEIQQHMDLSSFSSENHRKQLEQYRRALYDDDHLNAPFFEQMQGRRLEAFHACSEYQSWSNSKHSCLLILSGHNDSSIRYLDHCWLSPVAMTMITDLSNGDNKDRIYGYYVFSSRGESLYHAFSVVLLQLLSKKSVVLRDKSRCDELRAELSNLHQFQQVSQDRKVARNHNHHHETKELSAFERVALRALDLFDESEQVQIILDRADRCCDLVKGVDHRKPLFKLLVKLVDLARCNLKVLAVVNGDQWDIEPRSDELGQRMEERVIVHTVMQRMRD</sequence>
<dbReference type="Proteomes" id="UP000053789">
    <property type="component" value="Unassembled WGS sequence"/>
</dbReference>
<organism evidence="2 3">
    <name type="scientific">Cladophialophora bantiana (strain ATCC 10958 / CBS 173.52 / CDC B-1940 / NIH 8579)</name>
    <name type="common">Xylohypha bantiana</name>
    <dbReference type="NCBI Taxonomy" id="1442370"/>
    <lineage>
        <taxon>Eukaryota</taxon>
        <taxon>Fungi</taxon>
        <taxon>Dikarya</taxon>
        <taxon>Ascomycota</taxon>
        <taxon>Pezizomycotina</taxon>
        <taxon>Eurotiomycetes</taxon>
        <taxon>Chaetothyriomycetidae</taxon>
        <taxon>Chaetothyriales</taxon>
        <taxon>Herpotrichiellaceae</taxon>
        <taxon>Cladophialophora</taxon>
    </lineage>
</organism>
<proteinExistence type="predicted"/>
<evidence type="ECO:0000259" key="1">
    <source>
        <dbReference type="Pfam" id="PF24809"/>
    </source>
</evidence>
<gene>
    <name evidence="2" type="ORF">Z519_06387</name>
</gene>
<dbReference type="AlphaFoldDB" id="A0A0D2HP06"/>
<feature type="domain" description="DUF7708" evidence="1">
    <location>
        <begin position="91"/>
        <end position="206"/>
    </location>
</feature>
<reference evidence="2" key="1">
    <citation type="submission" date="2015-01" db="EMBL/GenBank/DDBJ databases">
        <title>The Genome Sequence of Cladophialophora bantiana CBS 173.52.</title>
        <authorList>
            <consortium name="The Broad Institute Genomics Platform"/>
            <person name="Cuomo C."/>
            <person name="de Hoog S."/>
            <person name="Gorbushina A."/>
            <person name="Stielow B."/>
            <person name="Teixiera M."/>
            <person name="Abouelleil A."/>
            <person name="Chapman S.B."/>
            <person name="Priest M."/>
            <person name="Young S.K."/>
            <person name="Wortman J."/>
            <person name="Nusbaum C."/>
            <person name="Birren B."/>
        </authorList>
    </citation>
    <scope>NUCLEOTIDE SEQUENCE [LARGE SCALE GENOMIC DNA]</scope>
    <source>
        <strain evidence="2">CBS 173.52</strain>
    </source>
</reference>
<evidence type="ECO:0000313" key="2">
    <source>
        <dbReference type="EMBL" id="KIW92540.1"/>
    </source>
</evidence>
<dbReference type="GeneID" id="27699315"/>
<name>A0A0D2HP06_CLAB1</name>
<dbReference type="EMBL" id="KN846988">
    <property type="protein sequence ID" value="KIW92540.1"/>
    <property type="molecule type" value="Genomic_DNA"/>
</dbReference>
<dbReference type="RefSeq" id="XP_016619209.1">
    <property type="nucleotide sequence ID" value="XM_016764127.1"/>
</dbReference>
<dbReference type="VEuPathDB" id="FungiDB:Z519_06387"/>
<accession>A0A0D2HP06</accession>
<protein>
    <recommendedName>
        <fullName evidence="1">DUF7708 domain-containing protein</fullName>
    </recommendedName>
</protein>